<keyword evidence="18" id="KW-1185">Reference proteome</keyword>
<accession>A0A1H9EY26</accession>
<dbReference type="Gene3D" id="3.40.50.200">
    <property type="entry name" value="Peptidase S8/S53 domain"/>
    <property type="match status" value="1"/>
</dbReference>
<reference evidence="18" key="1">
    <citation type="submission" date="2016-10" db="EMBL/GenBank/DDBJ databases">
        <authorList>
            <person name="Varghese N."/>
            <person name="Submissions S."/>
        </authorList>
    </citation>
    <scope>NUCLEOTIDE SEQUENCE [LARGE SCALE GENOMIC DNA]</scope>
    <source>
        <strain evidence="18">DSM 44437</strain>
    </source>
</reference>
<dbReference type="InterPro" id="IPR023834">
    <property type="entry name" value="T7SS_pept_S8A_mycosin"/>
</dbReference>
<dbReference type="PANTHER" id="PTHR43806:SF11">
    <property type="entry name" value="CEREVISIN-RELATED"/>
    <property type="match status" value="1"/>
</dbReference>
<keyword evidence="6 11" id="KW-0378">Hydrolase</keyword>
<sequence>MKIDTTGFRRATATATTAILLLTGALPAASAQPQTAAQPNSVPPALPPGTPPPRDTGGPDVPYEPTGKGCVTSDTKNELIEQMPWGQVHLNLEQAHRFATGKGVKIAIIDTGVDPRNPRFGGRVVPAGEYVSGTKNGADDCDGHGTEVAGVAAAARTEGDFVGAAPGATILAIRQTSDRFEFKGDATREKRTSAGKVSTLAQAIVRAADQDAGVINISLTNCGTPKDFSADDRALQAAIRYAVDVKNAVVVTAAGNLDAKAGCPLQNNNIDSATVSSISSPAWFADDVLSVASMARSGEVSGFSVWGPWVSIAAPGEEIISVDPKGTGLTNANVKADGVGKIQGTSFAAPYVSGITALVRERFPDLKARQVMDRLKATALHPGNVSGRDHRVGFGMVNPVAALTAVLPAESAGFPGPRPREILTTVTPPPGRDWPPVVVALSGIGIGFGLLMLTLLVLNSIERRRRAKLGG</sequence>
<feature type="region of interest" description="Disordered" evidence="13">
    <location>
        <begin position="31"/>
        <end position="72"/>
    </location>
</feature>
<gene>
    <name evidence="17" type="ORF">SAMN04488000_102453</name>
</gene>
<dbReference type="PROSITE" id="PS00136">
    <property type="entry name" value="SUBTILASE_ASP"/>
    <property type="match status" value="1"/>
</dbReference>
<dbReference type="PROSITE" id="PS00138">
    <property type="entry name" value="SUBTILASE_SER"/>
    <property type="match status" value="1"/>
</dbReference>
<dbReference type="InterPro" id="IPR000209">
    <property type="entry name" value="Peptidase_S8/S53_dom"/>
</dbReference>
<evidence type="ECO:0000256" key="2">
    <source>
        <dbReference type="ARBA" id="ARBA00011073"/>
    </source>
</evidence>
<dbReference type="SUPFAM" id="SSF52743">
    <property type="entry name" value="Subtilisin-like"/>
    <property type="match status" value="1"/>
</dbReference>
<feature type="active site" description="Charge relay system" evidence="10 11">
    <location>
        <position position="346"/>
    </location>
</feature>
<dbReference type="GO" id="GO:0006508">
    <property type="term" value="P:proteolysis"/>
    <property type="evidence" value="ECO:0007669"/>
    <property type="project" value="UniProtKB-KW"/>
</dbReference>
<comment type="similarity">
    <text evidence="2 11 12">Belongs to the peptidase S8 family.</text>
</comment>
<keyword evidence="5 14" id="KW-0812">Transmembrane</keyword>
<dbReference type="InterPro" id="IPR023828">
    <property type="entry name" value="Peptidase_S8_Ser-AS"/>
</dbReference>
<dbReference type="Pfam" id="PF00082">
    <property type="entry name" value="Peptidase_S8"/>
    <property type="match status" value="1"/>
</dbReference>
<evidence type="ECO:0000256" key="7">
    <source>
        <dbReference type="ARBA" id="ARBA00022825"/>
    </source>
</evidence>
<evidence type="ECO:0000313" key="17">
    <source>
        <dbReference type="EMBL" id="SEQ30103.1"/>
    </source>
</evidence>
<comment type="subcellular location">
    <subcellularLocation>
        <location evidence="1">Cell membrane</location>
        <topology evidence="1">Single-pass membrane protein</topology>
    </subcellularLocation>
</comment>
<evidence type="ECO:0000259" key="16">
    <source>
        <dbReference type="Pfam" id="PF00082"/>
    </source>
</evidence>
<evidence type="ECO:0000256" key="4">
    <source>
        <dbReference type="ARBA" id="ARBA00022670"/>
    </source>
</evidence>
<dbReference type="NCBIfam" id="TIGR03921">
    <property type="entry name" value="T7SS_mycosin"/>
    <property type="match status" value="1"/>
</dbReference>
<keyword evidence="9 14" id="KW-0472">Membrane</keyword>
<keyword evidence="4 11" id="KW-0645">Protease</keyword>
<evidence type="ECO:0000256" key="15">
    <source>
        <dbReference type="SAM" id="SignalP"/>
    </source>
</evidence>
<dbReference type="InterPro" id="IPR050131">
    <property type="entry name" value="Peptidase_S8_subtilisin-like"/>
</dbReference>
<evidence type="ECO:0000313" key="18">
    <source>
        <dbReference type="Proteomes" id="UP000199503"/>
    </source>
</evidence>
<keyword evidence="7 11" id="KW-0720">Serine protease</keyword>
<evidence type="ECO:0000256" key="3">
    <source>
        <dbReference type="ARBA" id="ARBA00022475"/>
    </source>
</evidence>
<name>A0A1H9EY26_9PSEU</name>
<dbReference type="InterPro" id="IPR023827">
    <property type="entry name" value="Peptidase_S8_Asp-AS"/>
</dbReference>
<feature type="active site" description="Charge relay system" evidence="10 11">
    <location>
        <position position="110"/>
    </location>
</feature>
<keyword evidence="3" id="KW-1003">Cell membrane</keyword>
<dbReference type="Proteomes" id="UP000199503">
    <property type="component" value="Unassembled WGS sequence"/>
</dbReference>
<dbReference type="PROSITE" id="PS51892">
    <property type="entry name" value="SUBTILASE"/>
    <property type="match status" value="1"/>
</dbReference>
<dbReference type="PROSITE" id="PS00137">
    <property type="entry name" value="SUBTILASE_HIS"/>
    <property type="match status" value="1"/>
</dbReference>
<evidence type="ECO:0000256" key="1">
    <source>
        <dbReference type="ARBA" id="ARBA00004162"/>
    </source>
</evidence>
<evidence type="ECO:0000256" key="6">
    <source>
        <dbReference type="ARBA" id="ARBA00022801"/>
    </source>
</evidence>
<evidence type="ECO:0000256" key="5">
    <source>
        <dbReference type="ARBA" id="ARBA00022692"/>
    </source>
</evidence>
<feature type="chain" id="PRO_5011468966" evidence="15">
    <location>
        <begin position="32"/>
        <end position="471"/>
    </location>
</feature>
<dbReference type="AlphaFoldDB" id="A0A1H9EY26"/>
<keyword evidence="8 14" id="KW-1133">Transmembrane helix</keyword>
<evidence type="ECO:0000256" key="12">
    <source>
        <dbReference type="RuleBase" id="RU003355"/>
    </source>
</evidence>
<dbReference type="GO" id="GO:0005886">
    <property type="term" value="C:plasma membrane"/>
    <property type="evidence" value="ECO:0007669"/>
    <property type="project" value="UniProtKB-SubCell"/>
</dbReference>
<dbReference type="EMBL" id="FOFV01000002">
    <property type="protein sequence ID" value="SEQ30103.1"/>
    <property type="molecule type" value="Genomic_DNA"/>
</dbReference>
<dbReference type="STRING" id="65499.SAMN04488000_102453"/>
<evidence type="ECO:0000256" key="9">
    <source>
        <dbReference type="ARBA" id="ARBA00023136"/>
    </source>
</evidence>
<dbReference type="InterPro" id="IPR015500">
    <property type="entry name" value="Peptidase_S8_subtilisin-rel"/>
</dbReference>
<proteinExistence type="inferred from homology"/>
<feature type="compositionally biased region" description="Pro residues" evidence="13">
    <location>
        <begin position="41"/>
        <end position="54"/>
    </location>
</feature>
<keyword evidence="15" id="KW-0732">Signal</keyword>
<protein>
    <submittedName>
        <fullName evidence="17">Membrane-anchored mycosin MYCP</fullName>
    </submittedName>
</protein>
<feature type="signal peptide" evidence="15">
    <location>
        <begin position="1"/>
        <end position="31"/>
    </location>
</feature>
<feature type="domain" description="Peptidase S8/S53" evidence="16">
    <location>
        <begin position="101"/>
        <end position="395"/>
    </location>
</feature>
<dbReference type="GO" id="GO:0004252">
    <property type="term" value="F:serine-type endopeptidase activity"/>
    <property type="evidence" value="ECO:0007669"/>
    <property type="project" value="UniProtKB-UniRule"/>
</dbReference>
<dbReference type="RefSeq" id="WP_245785963.1">
    <property type="nucleotide sequence ID" value="NZ_FOFV01000002.1"/>
</dbReference>
<dbReference type="InterPro" id="IPR036852">
    <property type="entry name" value="Peptidase_S8/S53_dom_sf"/>
</dbReference>
<organism evidence="17 18">
    <name type="scientific">Lentzea albida</name>
    <dbReference type="NCBI Taxonomy" id="65499"/>
    <lineage>
        <taxon>Bacteria</taxon>
        <taxon>Bacillati</taxon>
        <taxon>Actinomycetota</taxon>
        <taxon>Actinomycetes</taxon>
        <taxon>Pseudonocardiales</taxon>
        <taxon>Pseudonocardiaceae</taxon>
        <taxon>Lentzea</taxon>
    </lineage>
</organism>
<dbReference type="InterPro" id="IPR022398">
    <property type="entry name" value="Peptidase_S8_His-AS"/>
</dbReference>
<dbReference type="PRINTS" id="PR00723">
    <property type="entry name" value="SUBTILISIN"/>
</dbReference>
<evidence type="ECO:0000256" key="8">
    <source>
        <dbReference type="ARBA" id="ARBA00022989"/>
    </source>
</evidence>
<feature type="active site" description="Charge relay system" evidence="10 11">
    <location>
        <position position="144"/>
    </location>
</feature>
<feature type="transmembrane region" description="Helical" evidence="14">
    <location>
        <begin position="434"/>
        <end position="458"/>
    </location>
</feature>
<dbReference type="PANTHER" id="PTHR43806">
    <property type="entry name" value="PEPTIDASE S8"/>
    <property type="match status" value="1"/>
</dbReference>
<evidence type="ECO:0000256" key="13">
    <source>
        <dbReference type="SAM" id="MobiDB-lite"/>
    </source>
</evidence>
<evidence type="ECO:0000256" key="11">
    <source>
        <dbReference type="PROSITE-ProRule" id="PRU01240"/>
    </source>
</evidence>
<evidence type="ECO:0000256" key="14">
    <source>
        <dbReference type="SAM" id="Phobius"/>
    </source>
</evidence>
<evidence type="ECO:0000256" key="10">
    <source>
        <dbReference type="PIRSR" id="PIRSR615500-1"/>
    </source>
</evidence>